<evidence type="ECO:0000256" key="1">
    <source>
        <dbReference type="SAM" id="MobiDB-lite"/>
    </source>
</evidence>
<dbReference type="Proteomes" id="UP000234752">
    <property type="component" value="Chromosome eg_1"/>
</dbReference>
<accession>A0A2K9N8T6</accession>
<evidence type="ECO:0000313" key="2">
    <source>
        <dbReference type="EMBL" id="AUN29553.1"/>
    </source>
</evidence>
<dbReference type="AlphaFoldDB" id="A0A2K9N8T6"/>
<gene>
    <name evidence="2" type="ORF">C0V82_04410</name>
</gene>
<organism evidence="2 3">
    <name type="scientific">Niveispirillum cyanobacteriorum</name>
    <dbReference type="NCBI Taxonomy" id="1612173"/>
    <lineage>
        <taxon>Bacteria</taxon>
        <taxon>Pseudomonadati</taxon>
        <taxon>Pseudomonadota</taxon>
        <taxon>Alphaproteobacteria</taxon>
        <taxon>Rhodospirillales</taxon>
        <taxon>Azospirillaceae</taxon>
        <taxon>Niveispirillum</taxon>
    </lineage>
</organism>
<feature type="region of interest" description="Disordered" evidence="1">
    <location>
        <begin position="1"/>
        <end position="66"/>
    </location>
</feature>
<reference evidence="2 3" key="1">
    <citation type="submission" date="2017-12" db="EMBL/GenBank/DDBJ databases">
        <title>Genomes of bacteria within cyanobacterial aggregates.</title>
        <authorList>
            <person name="Cai H."/>
        </authorList>
    </citation>
    <scope>NUCLEOTIDE SEQUENCE [LARGE SCALE GENOMIC DNA]</scope>
    <source>
        <strain evidence="2 3">TH16</strain>
    </source>
</reference>
<dbReference type="EMBL" id="CP025611">
    <property type="protein sequence ID" value="AUN29553.1"/>
    <property type="molecule type" value="Genomic_DNA"/>
</dbReference>
<keyword evidence="3" id="KW-1185">Reference proteome</keyword>
<evidence type="ECO:0000313" key="3">
    <source>
        <dbReference type="Proteomes" id="UP000234752"/>
    </source>
</evidence>
<sequence>MDQCDIAERPLPKPSDFTGSPFRMLPRIGDKMYRPSRPVDGVGTTPQPPAKMESLRRRQPGVWDWG</sequence>
<dbReference type="KEGG" id="ncb:C0V82_04410"/>
<proteinExistence type="predicted"/>
<feature type="compositionally biased region" description="Basic and acidic residues" evidence="1">
    <location>
        <begin position="1"/>
        <end position="11"/>
    </location>
</feature>
<name>A0A2K9N8T6_9PROT</name>
<protein>
    <submittedName>
        <fullName evidence="2">Uncharacterized protein</fullName>
    </submittedName>
</protein>